<name>A0A7X0RHF1_9ACTN</name>
<dbReference type="Pfam" id="PF11066">
    <property type="entry name" value="DUF2867"/>
    <property type="match status" value="1"/>
</dbReference>
<accession>A0A7X0RHF1</accession>
<reference evidence="1 2" key="1">
    <citation type="submission" date="2020-08" db="EMBL/GenBank/DDBJ databases">
        <authorList>
            <person name="Seo M.-J."/>
        </authorList>
    </citation>
    <scope>NUCLEOTIDE SEQUENCE [LARGE SCALE GENOMIC DNA]</scope>
    <source>
        <strain evidence="1 2">KIGAM211</strain>
    </source>
</reference>
<proteinExistence type="predicted"/>
<organism evidence="1 2">
    <name type="scientific">Nocardioides luti</name>
    <dbReference type="NCBI Taxonomy" id="2761101"/>
    <lineage>
        <taxon>Bacteria</taxon>
        <taxon>Bacillati</taxon>
        <taxon>Actinomycetota</taxon>
        <taxon>Actinomycetes</taxon>
        <taxon>Propionibacteriales</taxon>
        <taxon>Nocardioidaceae</taxon>
        <taxon>Nocardioides</taxon>
    </lineage>
</organism>
<dbReference type="InterPro" id="IPR021295">
    <property type="entry name" value="DUF2867"/>
</dbReference>
<keyword evidence="2" id="KW-1185">Reference proteome</keyword>
<comment type="caution">
    <text evidence="1">The sequence shown here is derived from an EMBL/GenBank/DDBJ whole genome shotgun (WGS) entry which is preliminary data.</text>
</comment>
<dbReference type="SUPFAM" id="SSF55961">
    <property type="entry name" value="Bet v1-like"/>
    <property type="match status" value="1"/>
</dbReference>
<dbReference type="AlphaFoldDB" id="A0A7X0RHF1"/>
<dbReference type="RefSeq" id="WP_185253440.1">
    <property type="nucleotide sequence ID" value="NZ_JACKXE010000001.1"/>
</dbReference>
<sequence>MRRRTSLHSSGRRSDVDLAADRAWPVVASGQDRPQWYVDAAPFVFRGAVDRLVGGEGRRWRPPGTPVLSTGDTAGFWRVVEADHGARRLVLEADLRSPGSVLLHTEVTPLGETRCRVTQRVSFAPRGLLGTAYLLADLPAREAVIELVHRRLLTDLERR</sequence>
<dbReference type="EMBL" id="JACKXE010000001">
    <property type="protein sequence ID" value="MBB6628374.1"/>
    <property type="molecule type" value="Genomic_DNA"/>
</dbReference>
<evidence type="ECO:0000313" key="1">
    <source>
        <dbReference type="EMBL" id="MBB6628374.1"/>
    </source>
</evidence>
<evidence type="ECO:0000313" key="2">
    <source>
        <dbReference type="Proteomes" id="UP000523955"/>
    </source>
</evidence>
<dbReference type="InterPro" id="IPR023393">
    <property type="entry name" value="START-like_dom_sf"/>
</dbReference>
<dbReference type="Gene3D" id="3.30.530.20">
    <property type="match status" value="1"/>
</dbReference>
<protein>
    <submittedName>
        <fullName evidence="1">DUF2867 domain-containing protein</fullName>
    </submittedName>
</protein>
<gene>
    <name evidence="1" type="ORF">H5V45_13690</name>
</gene>
<dbReference type="Proteomes" id="UP000523955">
    <property type="component" value="Unassembled WGS sequence"/>
</dbReference>